<name>A0A9Q3GEP5_9BASI</name>
<evidence type="ECO:0000256" key="1">
    <source>
        <dbReference type="SAM" id="MobiDB-lite"/>
    </source>
</evidence>
<evidence type="ECO:0000313" key="3">
    <source>
        <dbReference type="Proteomes" id="UP000765509"/>
    </source>
</evidence>
<dbReference type="Proteomes" id="UP000765509">
    <property type="component" value="Unassembled WGS sequence"/>
</dbReference>
<dbReference type="AlphaFoldDB" id="A0A9Q3GEP5"/>
<dbReference type="EMBL" id="AVOT02000807">
    <property type="protein sequence ID" value="MBW0464545.1"/>
    <property type="molecule type" value="Genomic_DNA"/>
</dbReference>
<feature type="compositionally biased region" description="Basic and acidic residues" evidence="1">
    <location>
        <begin position="55"/>
        <end position="72"/>
    </location>
</feature>
<accession>A0A9Q3GEP5</accession>
<gene>
    <name evidence="2" type="ORF">O181_004260</name>
</gene>
<comment type="caution">
    <text evidence="2">The sequence shown here is derived from an EMBL/GenBank/DDBJ whole genome shotgun (WGS) entry which is preliminary data.</text>
</comment>
<reference evidence="2" key="1">
    <citation type="submission" date="2021-03" db="EMBL/GenBank/DDBJ databases">
        <title>Draft genome sequence of rust myrtle Austropuccinia psidii MF-1, a brazilian biotype.</title>
        <authorList>
            <person name="Quecine M.C."/>
            <person name="Pachon D.M.R."/>
            <person name="Bonatelli M.L."/>
            <person name="Correr F.H."/>
            <person name="Franceschini L.M."/>
            <person name="Leite T.F."/>
            <person name="Margarido G.R.A."/>
            <person name="Almeida C.A."/>
            <person name="Ferrarezi J.A."/>
            <person name="Labate C.A."/>
        </authorList>
    </citation>
    <scope>NUCLEOTIDE SEQUENCE</scope>
    <source>
        <strain evidence="2">MF-1</strain>
    </source>
</reference>
<organism evidence="2 3">
    <name type="scientific">Austropuccinia psidii MF-1</name>
    <dbReference type="NCBI Taxonomy" id="1389203"/>
    <lineage>
        <taxon>Eukaryota</taxon>
        <taxon>Fungi</taxon>
        <taxon>Dikarya</taxon>
        <taxon>Basidiomycota</taxon>
        <taxon>Pucciniomycotina</taxon>
        <taxon>Pucciniomycetes</taxon>
        <taxon>Pucciniales</taxon>
        <taxon>Sphaerophragmiaceae</taxon>
        <taxon>Austropuccinia</taxon>
    </lineage>
</organism>
<proteinExistence type="predicted"/>
<keyword evidence="3" id="KW-1185">Reference proteome</keyword>
<feature type="region of interest" description="Disordered" evidence="1">
    <location>
        <begin position="43"/>
        <end position="97"/>
    </location>
</feature>
<sequence>MKIEMRNHKLLRKLTGDLENSVKCRCRKIRSIDEIEKVIQDVREKTSIGSSSPYKSHDSKGKPKLLREKDIKATNGKEAPRKTNKFHNCGSPDRYENNGLKGKKKIFSIEEDRVEEHME</sequence>
<evidence type="ECO:0000313" key="2">
    <source>
        <dbReference type="EMBL" id="MBW0464545.1"/>
    </source>
</evidence>
<protein>
    <submittedName>
        <fullName evidence="2">Uncharacterized protein</fullName>
    </submittedName>
</protein>